<protein>
    <submittedName>
        <fullName evidence="2">Uncharacterized protein</fullName>
    </submittedName>
</protein>
<accession>A0AAV9MH42</accession>
<dbReference type="InterPro" id="IPR021109">
    <property type="entry name" value="Peptidase_aspartic_dom_sf"/>
</dbReference>
<keyword evidence="3" id="KW-1185">Reference proteome</keyword>
<evidence type="ECO:0000313" key="2">
    <source>
        <dbReference type="EMBL" id="KAK4737347.1"/>
    </source>
</evidence>
<evidence type="ECO:0000313" key="3">
    <source>
        <dbReference type="Proteomes" id="UP001311915"/>
    </source>
</evidence>
<dbReference type="AlphaFoldDB" id="A0AAV9MH42"/>
<proteinExistence type="predicted"/>
<feature type="compositionally biased region" description="Polar residues" evidence="1">
    <location>
        <begin position="65"/>
        <end position="74"/>
    </location>
</feature>
<sequence>MTNEELLQKLMTEIGTKINARIDKQDENIRNIQMSQMSLAKQIAQVANSLSLRPHDGLPGDTEPNPKQLNTVSTRSELQLEELAPKKRDTEAGTKEKKVEEVVNSSNVEVPVPQKKLPSPFPQRLRKKNEDECFHKFLSLLKHVHIKLLLVDMLQGIPKYMKYMKEIVANKRRLMEYETMAITEECSSRIQNRLPKNVHARGLCDLGASINLMPLSLYRKLGFGSPKRIIVILQLADRSIARPGGVVEDVLVQVGSLIFLVDFVVLDFELDSKLGRPFLATGRALIDVAAKQLTMRAHDKVEVFDVYRALKLPSNYKELVVIMVVDHLVELCQKIS</sequence>
<dbReference type="PANTHER" id="PTHR33067:SF39">
    <property type="entry name" value="TRANSCRIPTION FACTOR INTERACTOR AND REGULATOR CCHC(ZN) FAMILY"/>
    <property type="match status" value="1"/>
</dbReference>
<gene>
    <name evidence="2" type="ORF">R3W88_001044</name>
</gene>
<name>A0AAV9MH42_9SOLN</name>
<comment type="caution">
    <text evidence="2">The sequence shown here is derived from an EMBL/GenBank/DDBJ whole genome shotgun (WGS) entry which is preliminary data.</text>
</comment>
<dbReference type="Gene3D" id="2.40.70.10">
    <property type="entry name" value="Acid Proteases"/>
    <property type="match status" value="1"/>
</dbReference>
<evidence type="ECO:0000256" key="1">
    <source>
        <dbReference type="SAM" id="MobiDB-lite"/>
    </source>
</evidence>
<dbReference type="PANTHER" id="PTHR33067">
    <property type="entry name" value="RNA-DIRECTED DNA POLYMERASE-RELATED"/>
    <property type="match status" value="1"/>
</dbReference>
<dbReference type="CDD" id="cd00303">
    <property type="entry name" value="retropepsin_like"/>
    <property type="match status" value="1"/>
</dbReference>
<organism evidence="2 3">
    <name type="scientific">Solanum pinnatisectum</name>
    <name type="common">tansyleaf nightshade</name>
    <dbReference type="NCBI Taxonomy" id="50273"/>
    <lineage>
        <taxon>Eukaryota</taxon>
        <taxon>Viridiplantae</taxon>
        <taxon>Streptophyta</taxon>
        <taxon>Embryophyta</taxon>
        <taxon>Tracheophyta</taxon>
        <taxon>Spermatophyta</taxon>
        <taxon>Magnoliopsida</taxon>
        <taxon>eudicotyledons</taxon>
        <taxon>Gunneridae</taxon>
        <taxon>Pentapetalae</taxon>
        <taxon>asterids</taxon>
        <taxon>lamiids</taxon>
        <taxon>Solanales</taxon>
        <taxon>Solanaceae</taxon>
        <taxon>Solanoideae</taxon>
        <taxon>Solaneae</taxon>
        <taxon>Solanum</taxon>
    </lineage>
</organism>
<feature type="region of interest" description="Disordered" evidence="1">
    <location>
        <begin position="52"/>
        <end position="74"/>
    </location>
</feature>
<dbReference type="Proteomes" id="UP001311915">
    <property type="component" value="Unassembled WGS sequence"/>
</dbReference>
<dbReference type="EMBL" id="JAWPEI010000001">
    <property type="protein sequence ID" value="KAK4737347.1"/>
    <property type="molecule type" value="Genomic_DNA"/>
</dbReference>
<reference evidence="2 3" key="1">
    <citation type="submission" date="2023-10" db="EMBL/GenBank/DDBJ databases">
        <title>Genome-Wide Identification Analysis in wild type Solanum Pinnatisectum Reveals Some Genes Defensing Phytophthora Infestans.</title>
        <authorList>
            <person name="Sun C."/>
        </authorList>
    </citation>
    <scope>NUCLEOTIDE SEQUENCE [LARGE SCALE GENOMIC DNA]</scope>
    <source>
        <strain evidence="2">LQN</strain>
        <tissue evidence="2">Leaf</tissue>
    </source>
</reference>